<feature type="transmembrane region" description="Helical" evidence="1">
    <location>
        <begin position="54"/>
        <end position="87"/>
    </location>
</feature>
<keyword evidence="3" id="KW-1185">Reference proteome</keyword>
<evidence type="ECO:0000313" key="3">
    <source>
        <dbReference type="Proteomes" id="UP000598146"/>
    </source>
</evidence>
<accession>A0A931CM41</accession>
<protein>
    <submittedName>
        <fullName evidence="2">Uncharacterized protein</fullName>
    </submittedName>
</protein>
<sequence>MELPVFYRGPRAVITHSVVEVAQTVRRRFLVAELFDVHIVRHDPEPDASGRQVFGVSALAAAVVSIPVVGSVSILLTALLVGVLVVYGTICVRPRRRRWWQVRAEYRGQVVEVFSSRDEREFAEFCRGLVRSLEFHDR</sequence>
<organism evidence="2 3">
    <name type="scientific">Actinoplanes aureus</name>
    <dbReference type="NCBI Taxonomy" id="2792083"/>
    <lineage>
        <taxon>Bacteria</taxon>
        <taxon>Bacillati</taxon>
        <taxon>Actinomycetota</taxon>
        <taxon>Actinomycetes</taxon>
        <taxon>Micromonosporales</taxon>
        <taxon>Micromonosporaceae</taxon>
        <taxon>Actinoplanes</taxon>
    </lineage>
</organism>
<reference evidence="2" key="1">
    <citation type="submission" date="2020-11" db="EMBL/GenBank/DDBJ databases">
        <title>Isolation and identification of active actinomycetes.</title>
        <authorList>
            <person name="Sun X."/>
        </authorList>
    </citation>
    <scope>NUCLEOTIDE SEQUENCE</scope>
    <source>
        <strain evidence="2">NEAU-A11</strain>
    </source>
</reference>
<gene>
    <name evidence="2" type="ORF">I4J89_38965</name>
</gene>
<dbReference type="InterPro" id="IPR045629">
    <property type="entry name" value="DUF6232"/>
</dbReference>
<dbReference type="Pfam" id="PF19744">
    <property type="entry name" value="DUF6232"/>
    <property type="match status" value="1"/>
</dbReference>
<dbReference type="RefSeq" id="WP_196419217.1">
    <property type="nucleotide sequence ID" value="NZ_JADQTO010000027.1"/>
</dbReference>
<proteinExistence type="predicted"/>
<comment type="caution">
    <text evidence="2">The sequence shown here is derived from an EMBL/GenBank/DDBJ whole genome shotgun (WGS) entry which is preliminary data.</text>
</comment>
<evidence type="ECO:0000313" key="2">
    <source>
        <dbReference type="EMBL" id="MBG0567445.1"/>
    </source>
</evidence>
<dbReference type="AlphaFoldDB" id="A0A931CM41"/>
<name>A0A931CM41_9ACTN</name>
<evidence type="ECO:0000256" key="1">
    <source>
        <dbReference type="SAM" id="Phobius"/>
    </source>
</evidence>
<dbReference type="EMBL" id="JADQTO010000027">
    <property type="protein sequence ID" value="MBG0567445.1"/>
    <property type="molecule type" value="Genomic_DNA"/>
</dbReference>
<keyword evidence="1" id="KW-1133">Transmembrane helix</keyword>
<keyword evidence="1" id="KW-0472">Membrane</keyword>
<dbReference type="Proteomes" id="UP000598146">
    <property type="component" value="Unassembled WGS sequence"/>
</dbReference>
<keyword evidence="1" id="KW-0812">Transmembrane</keyword>